<dbReference type="EMBL" id="JAMTCO010000014">
    <property type="protein sequence ID" value="MCP2272951.1"/>
    <property type="molecule type" value="Genomic_DNA"/>
</dbReference>
<accession>A0ABT1IJX5</accession>
<protein>
    <recommendedName>
        <fullName evidence="3">PE family protein</fullName>
    </recommendedName>
</protein>
<evidence type="ECO:0000313" key="1">
    <source>
        <dbReference type="EMBL" id="MCP2272951.1"/>
    </source>
</evidence>
<gene>
    <name evidence="1" type="ORF">LV75_005477</name>
</gene>
<reference evidence="1 2" key="1">
    <citation type="submission" date="2022-06" db="EMBL/GenBank/DDBJ databases">
        <title>Genomic Encyclopedia of Archaeal and Bacterial Type Strains, Phase II (KMG-II): from individual species to whole genera.</title>
        <authorList>
            <person name="Goeker M."/>
        </authorList>
    </citation>
    <scope>NUCLEOTIDE SEQUENCE [LARGE SCALE GENOMIC DNA]</scope>
    <source>
        <strain evidence="1 2">DSM 44255</strain>
    </source>
</reference>
<proteinExistence type="predicted"/>
<name>A0ABT1IJX5_9PSEU</name>
<comment type="caution">
    <text evidence="1">The sequence shown here is derived from an EMBL/GenBank/DDBJ whole genome shotgun (WGS) entry which is preliminary data.</text>
</comment>
<evidence type="ECO:0008006" key="3">
    <source>
        <dbReference type="Google" id="ProtNLM"/>
    </source>
</evidence>
<organism evidence="1 2">
    <name type="scientific">Actinokineospora diospyrosa</name>
    <dbReference type="NCBI Taxonomy" id="103728"/>
    <lineage>
        <taxon>Bacteria</taxon>
        <taxon>Bacillati</taxon>
        <taxon>Actinomycetota</taxon>
        <taxon>Actinomycetes</taxon>
        <taxon>Pseudonocardiales</taxon>
        <taxon>Pseudonocardiaceae</taxon>
        <taxon>Actinokineospora</taxon>
    </lineage>
</organism>
<sequence>MAAFAALAAQGSFTVNPHGGQALLKPIRDLVAWIDRERRVFDRLRQVPMLGSSNNAEVMKPFMQKVAGDEAGFITQLLALRESLIVAEQAVTEAMAHYQEADDQAANQFGER</sequence>
<evidence type="ECO:0000313" key="2">
    <source>
        <dbReference type="Proteomes" id="UP001205185"/>
    </source>
</evidence>
<dbReference type="Proteomes" id="UP001205185">
    <property type="component" value="Unassembled WGS sequence"/>
</dbReference>
<keyword evidence="2" id="KW-1185">Reference proteome</keyword>